<name>B2IV30_NOSP7</name>
<organism evidence="2 3">
    <name type="scientific">Nostoc punctiforme (strain ATCC 29133 / PCC 73102)</name>
    <dbReference type="NCBI Taxonomy" id="63737"/>
    <lineage>
        <taxon>Bacteria</taxon>
        <taxon>Bacillati</taxon>
        <taxon>Cyanobacteriota</taxon>
        <taxon>Cyanophyceae</taxon>
        <taxon>Nostocales</taxon>
        <taxon>Nostocaceae</taxon>
        <taxon>Nostoc</taxon>
    </lineage>
</organism>
<protein>
    <recommendedName>
        <fullName evidence="1">CD-NTase-associated protein 12/Pycsar effector protein TIR domain-containing protein</fullName>
    </recommendedName>
</protein>
<evidence type="ECO:0000259" key="1">
    <source>
        <dbReference type="Pfam" id="PF10137"/>
    </source>
</evidence>
<reference evidence="2 3" key="2">
    <citation type="journal article" date="2013" name="Plant Physiol.">
        <title>A Nostoc punctiforme Sugar Transporter Necessary to Establish a Cyanobacterium-Plant Symbiosis.</title>
        <authorList>
            <person name="Ekman M."/>
            <person name="Picossi S."/>
            <person name="Campbell E.L."/>
            <person name="Meeks J.C."/>
            <person name="Flores E."/>
        </authorList>
    </citation>
    <scope>NUCLEOTIDE SEQUENCE [LARGE SCALE GENOMIC DNA]</scope>
    <source>
        <strain evidence="3">ATCC 29133 / PCC 73102</strain>
    </source>
</reference>
<dbReference type="Proteomes" id="UP000001191">
    <property type="component" value="Chromosome"/>
</dbReference>
<dbReference type="EnsemblBacteria" id="ACC79706">
    <property type="protein sequence ID" value="ACC79706"/>
    <property type="gene ID" value="Npun_F0975"/>
</dbReference>
<dbReference type="HOGENOM" id="CLU_751978_0_0_3"/>
<dbReference type="RefSeq" id="WP_012407728.1">
    <property type="nucleotide sequence ID" value="NC_010628.1"/>
</dbReference>
<dbReference type="OrthoDB" id="348121at2"/>
<evidence type="ECO:0000313" key="3">
    <source>
        <dbReference type="Proteomes" id="UP000001191"/>
    </source>
</evidence>
<evidence type="ECO:0000313" key="2">
    <source>
        <dbReference type="EMBL" id="ACC79706.1"/>
    </source>
</evidence>
<proteinExistence type="predicted"/>
<gene>
    <name evidence="2" type="ordered locus">Npun_F0975</name>
</gene>
<dbReference type="STRING" id="63737.Npun_F0975"/>
<dbReference type="Pfam" id="PF10137">
    <property type="entry name" value="CAP12-PCTIR_TIR"/>
    <property type="match status" value="1"/>
</dbReference>
<dbReference type="AlphaFoldDB" id="B2IV30"/>
<reference evidence="3" key="1">
    <citation type="submission" date="2008-04" db="EMBL/GenBank/DDBJ databases">
        <title>Complete sequence of chromosome of Nostoc punctiforme ATCC 29133.</title>
        <authorList>
            <consortium name="US DOE Joint Genome Institute"/>
            <person name="Copeland A."/>
            <person name="Lucas S."/>
            <person name="Lapidus A."/>
            <person name="Glavina del Rio T."/>
            <person name="Dalin E."/>
            <person name="Tice H."/>
            <person name="Pitluck S."/>
            <person name="Chain P."/>
            <person name="Malfatti S."/>
            <person name="Shin M."/>
            <person name="Vergez L."/>
            <person name="Schmutz J."/>
            <person name="Larimer F."/>
            <person name="Land M."/>
            <person name="Hauser L."/>
            <person name="Kyrpides N."/>
            <person name="Kim E."/>
            <person name="Meeks J.C."/>
            <person name="Elhai J."/>
            <person name="Campbell E.L."/>
            <person name="Thiel T."/>
            <person name="Longmire J."/>
            <person name="Potts M."/>
            <person name="Atlas R."/>
        </authorList>
    </citation>
    <scope>NUCLEOTIDE SEQUENCE [LARGE SCALE GENOMIC DNA]</scope>
    <source>
        <strain evidence="3">ATCC 29133 / PCC 73102</strain>
    </source>
</reference>
<dbReference type="SMR" id="B2IV30"/>
<dbReference type="InterPro" id="IPR019302">
    <property type="entry name" value="CAP12/PCTIR_TIR_dom"/>
</dbReference>
<sequence>MDDLRDSLDRIKSICSEIVVQFESSDVAESLKALQKAVNEAAKSWSGSWLGYHSRVYYNQLQPVPPGARFSQEWGLSDGLSNETRGDWCEYDFDSIYNILKSKAINFSLEQLNELANYANEEIPDLREELISIIFSCLASGEDTYLDRLKQEAELCKTSSVGEFVDYLRGGGQFFSRDRVAVLSGSQTPPHIYLQAQLLAVQSPSTVAKSLKKIANRLALHLTNKSRTYMYSSQPGTHVFIGHGHSPLWRDLKDFISERLKLPWDEFNRLPIAGINNTVRLSQMLDSAAIAFLIMTGEDEQSDLKLRARMNVIHEAGLFQGRLGFRRAILLLEEGCENFSNVDGIGYINFPRGNIKACFEDVRMVLEREGLV</sequence>
<dbReference type="GO" id="GO:0050135">
    <property type="term" value="F:NADP+ nucleosidase activity"/>
    <property type="evidence" value="ECO:0007669"/>
    <property type="project" value="InterPro"/>
</dbReference>
<accession>B2IV30</accession>
<feature type="domain" description="CD-NTase-associated protein 12/Pycsar effector protein TIR" evidence="1">
    <location>
        <begin position="239"/>
        <end position="350"/>
    </location>
</feature>
<dbReference type="EMBL" id="CP001037">
    <property type="protein sequence ID" value="ACC79706.1"/>
    <property type="molecule type" value="Genomic_DNA"/>
</dbReference>
<keyword evidence="3" id="KW-1185">Reference proteome</keyword>
<dbReference type="KEGG" id="npu:Npun_F0975"/>
<dbReference type="eggNOG" id="COG4271">
    <property type="taxonomic scope" value="Bacteria"/>
</dbReference>